<evidence type="ECO:0000313" key="1">
    <source>
        <dbReference type="EMBL" id="AJI25143.1"/>
    </source>
</evidence>
<dbReference type="RefSeq" id="WP_034648201.1">
    <property type="nucleotide sequence ID" value="NZ_BCVB01000009.1"/>
</dbReference>
<dbReference type="InterPro" id="IPR029058">
    <property type="entry name" value="AB_hydrolase_fold"/>
</dbReference>
<dbReference type="InterPro" id="IPR050583">
    <property type="entry name" value="Mycobacterial_A85_antigen"/>
</dbReference>
<dbReference type="GO" id="GO:0016747">
    <property type="term" value="F:acyltransferase activity, transferring groups other than amino-acyl groups"/>
    <property type="evidence" value="ECO:0007669"/>
    <property type="project" value="TreeGrafter"/>
</dbReference>
<dbReference type="SUPFAM" id="SSF53474">
    <property type="entry name" value="alpha/beta-Hydrolases"/>
    <property type="match status" value="1"/>
</dbReference>
<dbReference type="PANTHER" id="PTHR48098:SF1">
    <property type="entry name" value="DIACYLGLYCEROL ACYLTRANSFERASE_MYCOLYLTRANSFERASE AG85A"/>
    <property type="match status" value="1"/>
</dbReference>
<dbReference type="InterPro" id="IPR000801">
    <property type="entry name" value="Esterase-like"/>
</dbReference>
<dbReference type="Pfam" id="PF00756">
    <property type="entry name" value="Esterase"/>
    <property type="match status" value="1"/>
</dbReference>
<protein>
    <submittedName>
        <fullName evidence="1">Esterase family protein</fullName>
    </submittedName>
</protein>
<sequence>MAFMQCDFFSEVLQISTSMNVLIPQQTKSQIGLQTNTRSEKHPTLYLLHGLSDDHTIWMRRTSIERYASELGLAVVMPNVDRSFYRDMAYGKKYWTFVTEELPHLARSFFPLSEKREDNFVAGLSMGGYGALKWAFRKPHQFSAAASLSGVMDVEGLGGRGEVQFLDYPLIFGMPPVIRPEDDLFWLLENRRRYGEVTPRIYQCCGTEDFLYQENKRFSERCKQEAICFTYEEGKGSHDWAYWDQKIQDVLKWLFSEK</sequence>
<dbReference type="AlphaFoldDB" id="A0A0B6AWS1"/>
<dbReference type="HOGENOM" id="CLU_037618_3_0_9"/>
<dbReference type="Gene3D" id="3.40.50.1820">
    <property type="entry name" value="alpha/beta hydrolase"/>
    <property type="match status" value="1"/>
</dbReference>
<dbReference type="GeneID" id="93645694"/>
<dbReference type="PANTHER" id="PTHR48098">
    <property type="entry name" value="ENTEROCHELIN ESTERASE-RELATED"/>
    <property type="match status" value="1"/>
</dbReference>
<organism evidence="1 2">
    <name type="scientific">Priestia megaterium (strain ATCC 14581 / DSM 32 / CCUG 1817 / JCM 2506 / NBRC 15308 / NCIMB 9376 / NCTC 10342 / NRRL B-14308 / VKM B-512 / Ford 19)</name>
    <name type="common">Bacillus megaterium</name>
    <dbReference type="NCBI Taxonomy" id="1348623"/>
    <lineage>
        <taxon>Bacteria</taxon>
        <taxon>Bacillati</taxon>
        <taxon>Bacillota</taxon>
        <taxon>Bacilli</taxon>
        <taxon>Bacillales</taxon>
        <taxon>Bacillaceae</taxon>
        <taxon>Priestia</taxon>
    </lineage>
</organism>
<name>A0A0B6AWS1_PRIM2</name>
<accession>A0A0B6AWS1</accession>
<dbReference type="KEGG" id="bmeg:BG04_2229"/>
<reference evidence="1 2" key="1">
    <citation type="journal article" date="2015" name="Genome Announc.">
        <title>Complete genome sequences for 35 biothreat assay-relevant bacillus species.</title>
        <authorList>
            <person name="Johnson S.L."/>
            <person name="Daligault H.E."/>
            <person name="Davenport K.W."/>
            <person name="Jaissle J."/>
            <person name="Frey K.G."/>
            <person name="Ladner J.T."/>
            <person name="Broomall S.M."/>
            <person name="Bishop-Lilly K.A."/>
            <person name="Bruce D.C."/>
            <person name="Gibbons H.S."/>
            <person name="Coyne S.R."/>
            <person name="Lo C.C."/>
            <person name="Meincke L."/>
            <person name="Munk A.C."/>
            <person name="Koroleva G.I."/>
            <person name="Rosenzweig C.N."/>
            <person name="Palacios G.F."/>
            <person name="Redden C.L."/>
            <person name="Minogue T.D."/>
            <person name="Chain P.S."/>
        </authorList>
    </citation>
    <scope>NUCLEOTIDE SEQUENCE [LARGE SCALE GENOMIC DNA]</scope>
    <source>
        <strain evidence="2">ATCC 14581 / DSM 32 / JCM 2506 / NBRC 15308 / NCIMB 9376 / NCTC 10342 / NRRL B-14308 / VKM B-512</strain>
    </source>
</reference>
<gene>
    <name evidence="1" type="ORF">BG04_2229</name>
</gene>
<proteinExistence type="predicted"/>
<evidence type="ECO:0000313" key="2">
    <source>
        <dbReference type="Proteomes" id="UP000031829"/>
    </source>
</evidence>
<dbReference type="EMBL" id="CP009920">
    <property type="protein sequence ID" value="AJI25143.1"/>
    <property type="molecule type" value="Genomic_DNA"/>
</dbReference>
<dbReference type="Proteomes" id="UP000031829">
    <property type="component" value="Chromosome"/>
</dbReference>